<dbReference type="Pfam" id="PF26527">
    <property type="entry name" value="DUF8176"/>
    <property type="match status" value="1"/>
</dbReference>
<feature type="domain" description="DUF8176" evidence="3">
    <location>
        <begin position="157"/>
        <end position="278"/>
    </location>
</feature>
<proteinExistence type="predicted"/>
<keyword evidence="5" id="KW-1185">Reference proteome</keyword>
<evidence type="ECO:0000259" key="3">
    <source>
        <dbReference type="Pfam" id="PF26527"/>
    </source>
</evidence>
<evidence type="ECO:0000313" key="5">
    <source>
        <dbReference type="Proteomes" id="UP000194632"/>
    </source>
</evidence>
<evidence type="ECO:0000256" key="1">
    <source>
        <dbReference type="SAM" id="MobiDB-lite"/>
    </source>
</evidence>
<gene>
    <name evidence="4" type="ORF">CA982_20760</name>
</gene>
<feature type="region of interest" description="Disordered" evidence="1">
    <location>
        <begin position="142"/>
        <end position="177"/>
    </location>
</feature>
<evidence type="ECO:0000313" key="4">
    <source>
        <dbReference type="EMBL" id="OUC76679.1"/>
    </source>
</evidence>
<dbReference type="STRING" id="417102.CA982_20760"/>
<reference evidence="4 5" key="1">
    <citation type="submission" date="2017-05" db="EMBL/GenBank/DDBJ databases">
        <title>Biotechnological potential of actinobacteria isolated from South African environments.</title>
        <authorList>
            <person name="Le Roes-Hill M."/>
            <person name="Prins A."/>
            <person name="Durrell K.A."/>
        </authorList>
    </citation>
    <scope>NUCLEOTIDE SEQUENCE [LARGE SCALE GENOMIC DNA]</scope>
    <source>
        <strain evidence="4">BS2</strain>
    </source>
</reference>
<evidence type="ECO:0000256" key="2">
    <source>
        <dbReference type="SAM" id="Phobius"/>
    </source>
</evidence>
<feature type="transmembrane region" description="Helical" evidence="2">
    <location>
        <begin position="106"/>
        <end position="128"/>
    </location>
</feature>
<protein>
    <recommendedName>
        <fullName evidence="3">DUF8176 domain-containing protein</fullName>
    </recommendedName>
</protein>
<dbReference type="OrthoDB" id="4382015at2"/>
<dbReference type="Proteomes" id="UP000194632">
    <property type="component" value="Unassembled WGS sequence"/>
</dbReference>
<feature type="compositionally biased region" description="Polar residues" evidence="1">
    <location>
        <begin position="1"/>
        <end position="16"/>
    </location>
</feature>
<organism evidence="4 5">
    <name type="scientific">Gordonia lacunae</name>
    <dbReference type="NCBI Taxonomy" id="417102"/>
    <lineage>
        <taxon>Bacteria</taxon>
        <taxon>Bacillati</taxon>
        <taxon>Actinomycetota</taxon>
        <taxon>Actinomycetes</taxon>
        <taxon>Mycobacteriales</taxon>
        <taxon>Gordoniaceae</taxon>
        <taxon>Gordonia</taxon>
    </lineage>
</organism>
<sequence>MSTDWQNDPSVQSWLHTSEPHSDQLTEWVDDPTRPKQDITAGGVDQVDDTYSYAQLDDAESDDADFGEVAEPAVEEPPYTDNVYAAAPFTRSAPAPTPVRRRDRRWLLIVAAAVVVAVMGLVAIAVMIRGLVSGGGEDGITDPVAAMDTPDPFSDAVECPSTSDGATTTGRDPGDLTSGPNVIKAFNYAYFHWRSGPAARAMASSNVEGIGSAVDLQSSIDTLNPQARYCLSIEETGSNTYRVAVTLILPDGTRDPDPDVQNITTTQIGERTYIASVTRNKK</sequence>
<dbReference type="InterPro" id="IPR058489">
    <property type="entry name" value="DUF8176"/>
</dbReference>
<accession>A0A243Q5Z6</accession>
<feature type="region of interest" description="Disordered" evidence="1">
    <location>
        <begin position="60"/>
        <end position="81"/>
    </location>
</feature>
<dbReference type="RefSeq" id="WP_014928867.1">
    <property type="nucleotide sequence ID" value="NZ_NGFO01000029.1"/>
</dbReference>
<feature type="region of interest" description="Disordered" evidence="1">
    <location>
        <begin position="1"/>
        <end position="47"/>
    </location>
</feature>
<dbReference type="EMBL" id="NGFO01000029">
    <property type="protein sequence ID" value="OUC76679.1"/>
    <property type="molecule type" value="Genomic_DNA"/>
</dbReference>
<comment type="caution">
    <text evidence="4">The sequence shown here is derived from an EMBL/GenBank/DDBJ whole genome shotgun (WGS) entry which is preliminary data.</text>
</comment>
<feature type="compositionally biased region" description="Polar residues" evidence="1">
    <location>
        <begin position="160"/>
        <end position="170"/>
    </location>
</feature>
<name>A0A243Q5Z6_9ACTN</name>
<keyword evidence="2" id="KW-0472">Membrane</keyword>
<dbReference type="AlphaFoldDB" id="A0A243Q5Z6"/>
<keyword evidence="2" id="KW-1133">Transmembrane helix</keyword>
<keyword evidence="2" id="KW-0812">Transmembrane</keyword>